<evidence type="ECO:0000313" key="2">
    <source>
        <dbReference type="Proteomes" id="UP000294164"/>
    </source>
</evidence>
<gene>
    <name evidence="1" type="ORF">EA655_10830</name>
</gene>
<proteinExistence type="predicted"/>
<protein>
    <submittedName>
        <fullName evidence="1">Uncharacterized protein</fullName>
    </submittedName>
</protein>
<comment type="caution">
    <text evidence="1">The sequence shown here is derived from an EMBL/GenBank/DDBJ whole genome shotgun (WGS) entry which is preliminary data.</text>
</comment>
<dbReference type="EMBL" id="SHMG01000005">
    <property type="protein sequence ID" value="TAA42512.1"/>
    <property type="molecule type" value="Genomic_DNA"/>
</dbReference>
<accession>A0A4Q8M3B2</accession>
<evidence type="ECO:0000313" key="1">
    <source>
        <dbReference type="EMBL" id="TAA42512.1"/>
    </source>
</evidence>
<dbReference type="Proteomes" id="UP000294164">
    <property type="component" value="Unassembled WGS sequence"/>
</dbReference>
<dbReference type="OrthoDB" id="6065010at2"/>
<name>A0A4Q8M3B2_9GAMM</name>
<organism evidence="1 2">
    <name type="scientific">Pseudoxanthomonas winnipegensis</name>
    <dbReference type="NCBI Taxonomy" id="2480810"/>
    <lineage>
        <taxon>Bacteria</taxon>
        <taxon>Pseudomonadati</taxon>
        <taxon>Pseudomonadota</taxon>
        <taxon>Gammaproteobacteria</taxon>
        <taxon>Lysobacterales</taxon>
        <taxon>Lysobacteraceae</taxon>
        <taxon>Pseudoxanthomonas</taxon>
    </lineage>
</organism>
<reference evidence="1 2" key="1">
    <citation type="submission" date="2019-02" db="EMBL/GenBank/DDBJ databases">
        <title>WGS of Pseudoxanthomonas species novum from clinical isolates.</title>
        <authorList>
            <person name="Bernier A.-M."/>
            <person name="Bernard K."/>
            <person name="Vachon A."/>
        </authorList>
    </citation>
    <scope>NUCLEOTIDE SEQUENCE [LARGE SCALE GENOMIC DNA]</scope>
    <source>
        <strain evidence="1 2">NML130969</strain>
    </source>
</reference>
<dbReference type="RefSeq" id="WP_130534558.1">
    <property type="nucleotide sequence ID" value="NZ_SHMG01000005.1"/>
</dbReference>
<sequence>MADKIVHCHLSVRGALRWPKRELRGMFRSASTGKLLTADECREVLFDHLAQGHEVIPCGPACEGFDYSGNGCPGHEESPCPT</sequence>
<dbReference type="AlphaFoldDB" id="A0A4Q8M3B2"/>